<keyword evidence="6" id="KW-0963">Cytoplasm</keyword>
<feature type="compositionally biased region" description="Basic residues" evidence="12">
    <location>
        <begin position="23"/>
        <end position="36"/>
    </location>
</feature>
<evidence type="ECO:0000256" key="11">
    <source>
        <dbReference type="ARBA" id="ARBA00049524"/>
    </source>
</evidence>
<sequence length="245" mass="26108">MPAPGVRHEDEHPRLAVPLAPGHPRRRPQRPQRRGVRGAAAAALQGRGGRVGATAGGRAGRGGGGGPGGRRGGQRPVHACCACPRGACASAAGVQLAAQYPAFQRYDRKGLAAALRFYGAAELPPAMVDWALDLTRHHMSALYEACPDWGWSDARKRGELADPAARHLVLGQPVAFVHFRFEEEEGEAVLYCYEIQVAAAVQGKGLGRFLMQLLELVGRKSGVARLMLTVFHQSAAAVALYRKLG</sequence>
<evidence type="ECO:0000256" key="2">
    <source>
        <dbReference type="ARBA" id="ARBA00004496"/>
    </source>
</evidence>
<evidence type="ECO:0000313" key="14">
    <source>
        <dbReference type="EMBL" id="EFN54697.1"/>
    </source>
</evidence>
<dbReference type="Gene3D" id="3.40.630.30">
    <property type="match status" value="1"/>
</dbReference>
<dbReference type="FunCoup" id="E1ZI01">
    <property type="interactions" value="1372"/>
</dbReference>
<evidence type="ECO:0000256" key="6">
    <source>
        <dbReference type="ARBA" id="ARBA00022490"/>
    </source>
</evidence>
<proteinExistence type="inferred from homology"/>
<dbReference type="GO" id="GO:0043998">
    <property type="term" value="F:histone H2A acetyltransferase activity"/>
    <property type="evidence" value="ECO:0007669"/>
    <property type="project" value="InterPro"/>
</dbReference>
<comment type="catalytic activity">
    <reaction evidence="10">
        <text>N-terminal L-seryl-[histone H2A] + acetyl-CoA = N-terminal N(alpha)-acetyl-L-seryl-[histone H2A] + CoA + H(+)</text>
        <dbReference type="Rhea" id="RHEA:50600"/>
        <dbReference type="Rhea" id="RHEA-COMP:12742"/>
        <dbReference type="Rhea" id="RHEA-COMP:12744"/>
        <dbReference type="ChEBI" id="CHEBI:15378"/>
        <dbReference type="ChEBI" id="CHEBI:57287"/>
        <dbReference type="ChEBI" id="CHEBI:57288"/>
        <dbReference type="ChEBI" id="CHEBI:64738"/>
        <dbReference type="ChEBI" id="CHEBI:83690"/>
        <dbReference type="EC" id="2.3.1.257"/>
    </reaction>
</comment>
<evidence type="ECO:0000256" key="3">
    <source>
        <dbReference type="ARBA" id="ARBA00008870"/>
    </source>
</evidence>
<dbReference type="OrthoDB" id="511246at2759"/>
<dbReference type="GeneID" id="17354072"/>
<feature type="compositionally biased region" description="Basic and acidic residues" evidence="12">
    <location>
        <begin position="1"/>
        <end position="14"/>
    </location>
</feature>
<dbReference type="GO" id="GO:0005634">
    <property type="term" value="C:nucleus"/>
    <property type="evidence" value="ECO:0007669"/>
    <property type="project" value="UniProtKB-SubCell"/>
</dbReference>
<keyword evidence="9" id="KW-0012">Acyltransferase</keyword>
<keyword evidence="8" id="KW-0539">Nucleus</keyword>
<evidence type="ECO:0000256" key="10">
    <source>
        <dbReference type="ARBA" id="ARBA00047821"/>
    </source>
</evidence>
<dbReference type="GO" id="GO:1990189">
    <property type="term" value="F:protein N-terminal-serine acetyltransferase activity"/>
    <property type="evidence" value="ECO:0007669"/>
    <property type="project" value="UniProtKB-EC"/>
</dbReference>
<reference evidence="14 15" key="1">
    <citation type="journal article" date="2010" name="Plant Cell">
        <title>The Chlorella variabilis NC64A genome reveals adaptation to photosymbiosis, coevolution with viruses, and cryptic sex.</title>
        <authorList>
            <person name="Blanc G."/>
            <person name="Duncan G."/>
            <person name="Agarkova I."/>
            <person name="Borodovsky M."/>
            <person name="Gurnon J."/>
            <person name="Kuo A."/>
            <person name="Lindquist E."/>
            <person name="Lucas S."/>
            <person name="Pangilinan J."/>
            <person name="Polle J."/>
            <person name="Salamov A."/>
            <person name="Terry A."/>
            <person name="Yamada T."/>
            <person name="Dunigan D.D."/>
            <person name="Grigoriev I.V."/>
            <person name="Claverie J.M."/>
            <person name="Van Etten J.L."/>
        </authorList>
    </citation>
    <scope>NUCLEOTIDE SEQUENCE [LARGE SCALE GENOMIC DNA]</scope>
    <source>
        <strain evidence="14 15">NC64A</strain>
    </source>
</reference>
<dbReference type="InterPro" id="IPR039949">
    <property type="entry name" value="NAA40"/>
</dbReference>
<gene>
    <name evidence="14" type="ORF">CHLNCDRAFT_24426</name>
</gene>
<evidence type="ECO:0000256" key="7">
    <source>
        <dbReference type="ARBA" id="ARBA00022679"/>
    </source>
</evidence>
<dbReference type="CDD" id="cd04301">
    <property type="entry name" value="NAT_SF"/>
    <property type="match status" value="1"/>
</dbReference>
<dbReference type="eggNOG" id="KOG2488">
    <property type="taxonomic scope" value="Eukaryota"/>
</dbReference>
<dbReference type="Proteomes" id="UP000008141">
    <property type="component" value="Unassembled WGS sequence"/>
</dbReference>
<dbReference type="KEGG" id="cvr:CHLNCDRAFT_24426"/>
<evidence type="ECO:0000256" key="4">
    <source>
        <dbReference type="ARBA" id="ARBA00012950"/>
    </source>
</evidence>
<evidence type="ECO:0000256" key="8">
    <source>
        <dbReference type="ARBA" id="ARBA00023242"/>
    </source>
</evidence>
<dbReference type="Pfam" id="PF00583">
    <property type="entry name" value="Acetyltransf_1"/>
    <property type="match status" value="1"/>
</dbReference>
<comment type="similarity">
    <text evidence="3">Belongs to the acetyltransferase family. NAA40 subfamily.</text>
</comment>
<organism evidence="15">
    <name type="scientific">Chlorella variabilis</name>
    <name type="common">Green alga</name>
    <dbReference type="NCBI Taxonomy" id="554065"/>
    <lineage>
        <taxon>Eukaryota</taxon>
        <taxon>Viridiplantae</taxon>
        <taxon>Chlorophyta</taxon>
        <taxon>core chlorophytes</taxon>
        <taxon>Trebouxiophyceae</taxon>
        <taxon>Chlorellales</taxon>
        <taxon>Chlorellaceae</taxon>
        <taxon>Chlorella clade</taxon>
        <taxon>Chlorella</taxon>
    </lineage>
</organism>
<dbReference type="SUPFAM" id="SSF55729">
    <property type="entry name" value="Acyl-CoA N-acyltransferases (Nat)"/>
    <property type="match status" value="1"/>
</dbReference>
<dbReference type="PANTHER" id="PTHR20531">
    <property type="entry name" value="N-ALPHA-ACETYLTRANSFERASE 40"/>
    <property type="match status" value="1"/>
</dbReference>
<evidence type="ECO:0000313" key="15">
    <source>
        <dbReference type="Proteomes" id="UP000008141"/>
    </source>
</evidence>
<feature type="compositionally biased region" description="Gly residues" evidence="12">
    <location>
        <begin position="46"/>
        <end position="71"/>
    </location>
</feature>
<comment type="catalytic activity">
    <reaction evidence="11">
        <text>N-terminal L-seryl-[histone H4] + acetyl-CoA = N-terminal N(alpha)-acetyl-L-seryl-[histone H4] + CoA + H(+)</text>
        <dbReference type="Rhea" id="RHEA:50596"/>
        <dbReference type="Rhea" id="RHEA-COMP:12740"/>
        <dbReference type="Rhea" id="RHEA-COMP:12743"/>
        <dbReference type="ChEBI" id="CHEBI:15378"/>
        <dbReference type="ChEBI" id="CHEBI:57287"/>
        <dbReference type="ChEBI" id="CHEBI:57288"/>
        <dbReference type="ChEBI" id="CHEBI:64738"/>
        <dbReference type="ChEBI" id="CHEBI:83690"/>
        <dbReference type="EC" id="2.3.1.257"/>
    </reaction>
</comment>
<dbReference type="InterPro" id="IPR016181">
    <property type="entry name" value="Acyl_CoA_acyltransferase"/>
</dbReference>
<dbReference type="EMBL" id="GL433847">
    <property type="protein sequence ID" value="EFN54697.1"/>
    <property type="molecule type" value="Genomic_DNA"/>
</dbReference>
<protein>
    <recommendedName>
        <fullName evidence="5">N-alpha-acetyltransferase 40</fullName>
        <ecNumber evidence="4">2.3.1.257</ecNumber>
    </recommendedName>
</protein>
<dbReference type="PANTHER" id="PTHR20531:SF1">
    <property type="entry name" value="N-ALPHA-ACETYLTRANSFERASE 40"/>
    <property type="match status" value="1"/>
</dbReference>
<dbReference type="EC" id="2.3.1.257" evidence="4"/>
<dbReference type="InParanoid" id="E1ZI01"/>
<evidence type="ECO:0000256" key="9">
    <source>
        <dbReference type="ARBA" id="ARBA00023315"/>
    </source>
</evidence>
<evidence type="ECO:0000256" key="12">
    <source>
        <dbReference type="SAM" id="MobiDB-lite"/>
    </source>
</evidence>
<name>E1ZI01_CHLVA</name>
<comment type="subcellular location">
    <subcellularLocation>
        <location evidence="2">Cytoplasm</location>
    </subcellularLocation>
    <subcellularLocation>
        <location evidence="1">Nucleus</location>
    </subcellularLocation>
</comment>
<feature type="region of interest" description="Disordered" evidence="12">
    <location>
        <begin position="1"/>
        <end position="76"/>
    </location>
</feature>
<feature type="domain" description="N-acetyltransferase" evidence="13">
    <location>
        <begin position="115"/>
        <end position="245"/>
    </location>
</feature>
<evidence type="ECO:0000256" key="5">
    <source>
        <dbReference type="ARBA" id="ARBA00015043"/>
    </source>
</evidence>
<dbReference type="PROSITE" id="PS51186">
    <property type="entry name" value="GNAT"/>
    <property type="match status" value="1"/>
</dbReference>
<keyword evidence="15" id="KW-1185">Reference proteome</keyword>
<dbReference type="AlphaFoldDB" id="E1ZI01"/>
<dbReference type="GO" id="GO:0010485">
    <property type="term" value="F:histone H4 acetyltransferase activity"/>
    <property type="evidence" value="ECO:0007669"/>
    <property type="project" value="InterPro"/>
</dbReference>
<dbReference type="GO" id="GO:0005737">
    <property type="term" value="C:cytoplasm"/>
    <property type="evidence" value="ECO:0007669"/>
    <property type="project" value="UniProtKB-SubCell"/>
</dbReference>
<dbReference type="InterPro" id="IPR000182">
    <property type="entry name" value="GNAT_dom"/>
</dbReference>
<dbReference type="STRING" id="554065.E1ZI01"/>
<evidence type="ECO:0000256" key="1">
    <source>
        <dbReference type="ARBA" id="ARBA00004123"/>
    </source>
</evidence>
<accession>E1ZI01</accession>
<dbReference type="RefSeq" id="XP_005846799.1">
    <property type="nucleotide sequence ID" value="XM_005846737.1"/>
</dbReference>
<keyword evidence="7" id="KW-0808">Transferase</keyword>
<evidence type="ECO:0000259" key="13">
    <source>
        <dbReference type="PROSITE" id="PS51186"/>
    </source>
</evidence>